<dbReference type="Pfam" id="PF00903">
    <property type="entry name" value="Glyoxalase"/>
    <property type="match status" value="1"/>
</dbReference>
<reference evidence="2" key="1">
    <citation type="submission" date="2022-06" db="EMBL/GenBank/DDBJ databases">
        <title>Ornithinimicrobium HY1793.</title>
        <authorList>
            <person name="Huang Y."/>
        </authorList>
    </citation>
    <scope>NUCLEOTIDE SEQUENCE</scope>
    <source>
        <strain evidence="2">HY1793</strain>
    </source>
</reference>
<dbReference type="PROSITE" id="PS51819">
    <property type="entry name" value="VOC"/>
    <property type="match status" value="1"/>
</dbReference>
<proteinExistence type="predicted"/>
<protein>
    <submittedName>
        <fullName evidence="2">VOC family protein</fullName>
    </submittedName>
</protein>
<organism evidence="2 3">
    <name type="scientific">Ornithinimicrobium faecis</name>
    <dbReference type="NCBI Taxonomy" id="2934158"/>
    <lineage>
        <taxon>Bacteria</taxon>
        <taxon>Bacillati</taxon>
        <taxon>Actinomycetota</taxon>
        <taxon>Actinomycetes</taxon>
        <taxon>Micrococcales</taxon>
        <taxon>Ornithinimicrobiaceae</taxon>
        <taxon>Ornithinimicrobium</taxon>
    </lineage>
</organism>
<evidence type="ECO:0000313" key="2">
    <source>
        <dbReference type="EMBL" id="USQ80476.1"/>
    </source>
</evidence>
<keyword evidence="3" id="KW-1185">Reference proteome</keyword>
<gene>
    <name evidence="2" type="ORF">NF556_02075</name>
</gene>
<dbReference type="SUPFAM" id="SSF54593">
    <property type="entry name" value="Glyoxalase/Bleomycin resistance protein/Dihydroxybiphenyl dioxygenase"/>
    <property type="match status" value="1"/>
</dbReference>
<dbReference type="InterPro" id="IPR037523">
    <property type="entry name" value="VOC_core"/>
</dbReference>
<dbReference type="InterPro" id="IPR029068">
    <property type="entry name" value="Glyas_Bleomycin-R_OHBP_Dase"/>
</dbReference>
<feature type="domain" description="VOC" evidence="1">
    <location>
        <begin position="1"/>
        <end position="122"/>
    </location>
</feature>
<dbReference type="Proteomes" id="UP001056455">
    <property type="component" value="Chromosome"/>
</dbReference>
<name>A0ABY4YUN0_9MICO</name>
<dbReference type="InterPro" id="IPR052164">
    <property type="entry name" value="Anthracycline_SecMetBiosynth"/>
</dbReference>
<evidence type="ECO:0000313" key="3">
    <source>
        <dbReference type="Proteomes" id="UP001056455"/>
    </source>
</evidence>
<evidence type="ECO:0000259" key="1">
    <source>
        <dbReference type="PROSITE" id="PS51819"/>
    </source>
</evidence>
<accession>A0ABY4YUN0</accession>
<dbReference type="PANTHER" id="PTHR33993">
    <property type="entry name" value="GLYOXALASE-RELATED"/>
    <property type="match status" value="1"/>
</dbReference>
<dbReference type="Gene3D" id="3.10.180.10">
    <property type="entry name" value="2,3-Dihydroxybiphenyl 1,2-Dioxygenase, domain 1"/>
    <property type="match status" value="1"/>
</dbReference>
<dbReference type="EMBL" id="CP099489">
    <property type="protein sequence ID" value="USQ80476.1"/>
    <property type="molecule type" value="Genomic_DNA"/>
</dbReference>
<dbReference type="InterPro" id="IPR004360">
    <property type="entry name" value="Glyas_Fos-R_dOase_dom"/>
</dbReference>
<sequence length="138" mass="14707">MTTLNLPVADVAAARDWYAQVLGIDAYFQQPDAENPAYAEFRIGPQQDELGLIDARYTAQGLADRPAGATIYWHVDDVTVAVEELVALGATAHDPVVVRGDEGFVTASVVDPFGNVLGLMHSPHYLQQQAGSGADLAV</sequence>
<dbReference type="RefSeq" id="WP_252593852.1">
    <property type="nucleotide sequence ID" value="NZ_CP099489.1"/>
</dbReference>